<dbReference type="InterPro" id="IPR010264">
    <property type="entry name" value="Self-incomp_S1"/>
</dbReference>
<dbReference type="AlphaFoldDB" id="A0A6N2AJU7"/>
<name>A0A6N2AJU7_SOLCI</name>
<keyword evidence="5 6" id="KW-0732">Signal</keyword>
<reference evidence="7" key="1">
    <citation type="submission" date="2019-05" db="EMBL/GenBank/DDBJ databases">
        <title>The de novo reference genome and transcriptome assemblies of the wild tomato species Solanum chilense.</title>
        <authorList>
            <person name="Stam R."/>
            <person name="Nosenko T."/>
            <person name="Hoerger A.C."/>
            <person name="Stephan W."/>
            <person name="Seidel M.A."/>
            <person name="Kuhn J.M.M."/>
            <person name="Haberer G."/>
            <person name="Tellier A."/>
        </authorList>
    </citation>
    <scope>NUCLEOTIDE SEQUENCE</scope>
    <source>
        <tissue evidence="7">Mature leaves</tissue>
    </source>
</reference>
<proteinExistence type="inferred from homology"/>
<dbReference type="Pfam" id="PF05938">
    <property type="entry name" value="Self-incomp_S1"/>
    <property type="match status" value="1"/>
</dbReference>
<keyword evidence="4" id="KW-0964">Secreted</keyword>
<evidence type="ECO:0000256" key="2">
    <source>
        <dbReference type="ARBA" id="ARBA00005581"/>
    </source>
</evidence>
<evidence type="ECO:0008006" key="8">
    <source>
        <dbReference type="Google" id="ProtNLM"/>
    </source>
</evidence>
<comment type="caution">
    <text evidence="7">The sequence shown here is derived from an EMBL/GenBank/DDBJ whole genome shotgun (WGS) entry which is preliminary data.</text>
</comment>
<dbReference type="GO" id="GO:0060320">
    <property type="term" value="P:rejection of self pollen"/>
    <property type="evidence" value="ECO:0007669"/>
    <property type="project" value="UniProtKB-KW"/>
</dbReference>
<evidence type="ECO:0000256" key="3">
    <source>
        <dbReference type="ARBA" id="ARBA00022471"/>
    </source>
</evidence>
<accession>A0A6N2AJU7</accession>
<feature type="chain" id="PRO_5026765230" description="S-protein homolog" evidence="6">
    <location>
        <begin position="24"/>
        <end position="145"/>
    </location>
</feature>
<organism evidence="7">
    <name type="scientific">Solanum chilense</name>
    <name type="common">Tomato</name>
    <name type="synonym">Lycopersicon chilense</name>
    <dbReference type="NCBI Taxonomy" id="4083"/>
    <lineage>
        <taxon>Eukaryota</taxon>
        <taxon>Viridiplantae</taxon>
        <taxon>Streptophyta</taxon>
        <taxon>Embryophyta</taxon>
        <taxon>Tracheophyta</taxon>
        <taxon>Spermatophyta</taxon>
        <taxon>Magnoliopsida</taxon>
        <taxon>eudicotyledons</taxon>
        <taxon>Gunneridae</taxon>
        <taxon>Pentapetalae</taxon>
        <taxon>asterids</taxon>
        <taxon>lamiids</taxon>
        <taxon>Solanales</taxon>
        <taxon>Solanaceae</taxon>
        <taxon>Solanoideae</taxon>
        <taxon>Solaneae</taxon>
        <taxon>Solanum</taxon>
        <taxon>Solanum subgen. Lycopersicon</taxon>
    </lineage>
</organism>
<sequence>MTISSSSHHVLCLFLLSFLCVNSQLPYDVFTVIIKNETPSVVKKHCTIDGKYLNEDHAIELQPGEVDNITASIVPGRNTLDCLLELEGKRKIFNLYDSDDTDNCNVPNEECLWIIQEDGLCLYLEGLCEMFDWDYNSLSNRHIVN</sequence>
<evidence type="ECO:0000256" key="1">
    <source>
        <dbReference type="ARBA" id="ARBA00004613"/>
    </source>
</evidence>
<evidence type="ECO:0000256" key="5">
    <source>
        <dbReference type="ARBA" id="ARBA00022729"/>
    </source>
</evidence>
<evidence type="ECO:0000256" key="4">
    <source>
        <dbReference type="ARBA" id="ARBA00022525"/>
    </source>
</evidence>
<evidence type="ECO:0000256" key="6">
    <source>
        <dbReference type="SAM" id="SignalP"/>
    </source>
</evidence>
<gene>
    <name evidence="7" type="ORF">EJD97_004730</name>
</gene>
<feature type="signal peptide" evidence="6">
    <location>
        <begin position="1"/>
        <end position="23"/>
    </location>
</feature>
<evidence type="ECO:0000313" key="7">
    <source>
        <dbReference type="EMBL" id="TMW82812.1"/>
    </source>
</evidence>
<dbReference type="EMBL" id="RXGB01016778">
    <property type="protein sequence ID" value="TMW82812.1"/>
    <property type="molecule type" value="Genomic_DNA"/>
</dbReference>
<comment type="subcellular location">
    <subcellularLocation>
        <location evidence="1">Secreted</location>
    </subcellularLocation>
</comment>
<comment type="similarity">
    <text evidence="2">Belongs to the plant self-incompatibility (S1) protein family.</text>
</comment>
<dbReference type="GO" id="GO:0005576">
    <property type="term" value="C:extracellular region"/>
    <property type="evidence" value="ECO:0007669"/>
    <property type="project" value="UniProtKB-SubCell"/>
</dbReference>
<keyword evidence="3" id="KW-0713">Self-incompatibility</keyword>
<protein>
    <recommendedName>
        <fullName evidence="8">S-protein homolog</fullName>
    </recommendedName>
</protein>